<dbReference type="Pfam" id="PF08245">
    <property type="entry name" value="Mur_ligase_M"/>
    <property type="match status" value="1"/>
</dbReference>
<evidence type="ECO:0000256" key="5">
    <source>
        <dbReference type="ARBA" id="ARBA00022840"/>
    </source>
</evidence>
<keyword evidence="4 10" id="KW-0547">Nucleotide-binding</keyword>
<keyword evidence="5 10" id="KW-0067">ATP-binding</keyword>
<dbReference type="HAMAP" id="MF_02019">
    <property type="entry name" value="MurF"/>
    <property type="match status" value="1"/>
</dbReference>
<sequence length="462" mass="47866">MMRAFSLAEAKGWLGAQCASGDLASVSFAGVSTDTRTLEPGQLFVALRGENFDGHRFLQQAMDKGAVGLVVDTSDTNLALPQLVVNDTLEALARLAAANREESTAAILAITGSSGKTTVKEMCAAILSQMGKTLSTKGNLNNHIGVPLTLFGLSPEHQYGVIELGASGLGEIAHTVALAKPRVAILTNAGEAHLEGFGSYENIVLAKGEIIDGVASDGLMVLNGDDPAFAQWRTRAGARRVAGVSRLGAEADYHAVIEGQDAGTRTFQVSGPNGWLCRVTLGLEGDHNITNMLLAIAATRELGASDQAIVAGLASVAPVKGRLQVLELSPEMTLIDDSYNANPSSMKAALGVLAGRAGQKIAVLGAMAELGAKANALHREVGVCAREHGIDRLITVGPGCEGYADGFGESTELGLSHEQAVESAIGDKNTPLTVLVKGSRSSAMERVVEGIKEKVNNSCCSG</sequence>
<evidence type="ECO:0000256" key="2">
    <source>
        <dbReference type="ARBA" id="ARBA00022598"/>
    </source>
</evidence>
<keyword evidence="7 10" id="KW-0573">Peptidoglycan synthesis</keyword>
<evidence type="ECO:0000256" key="8">
    <source>
        <dbReference type="ARBA" id="ARBA00023306"/>
    </source>
</evidence>
<dbReference type="InterPro" id="IPR000713">
    <property type="entry name" value="Mur_ligase_N"/>
</dbReference>
<evidence type="ECO:0000256" key="7">
    <source>
        <dbReference type="ARBA" id="ARBA00022984"/>
    </source>
</evidence>
<evidence type="ECO:0000313" key="16">
    <source>
        <dbReference type="Proteomes" id="UP000256431"/>
    </source>
</evidence>
<dbReference type="RefSeq" id="WP_104271803.1">
    <property type="nucleotide sequence ID" value="NZ_PSSW01000012.1"/>
</dbReference>
<dbReference type="SUPFAM" id="SSF63418">
    <property type="entry name" value="MurE/MurF N-terminal domain"/>
    <property type="match status" value="1"/>
</dbReference>
<dbReference type="SUPFAM" id="SSF53244">
    <property type="entry name" value="MurD-like peptide ligases, peptide-binding domain"/>
    <property type="match status" value="1"/>
</dbReference>
<comment type="function">
    <text evidence="10 11">Involved in cell wall formation. Catalyzes the final step in the synthesis of UDP-N-acetylmuramoyl-pentapeptide, the precursor of murein.</text>
</comment>
<dbReference type="Gene3D" id="3.40.1190.10">
    <property type="entry name" value="Mur-like, catalytic domain"/>
    <property type="match status" value="1"/>
</dbReference>
<keyword evidence="1 10" id="KW-0963">Cytoplasm</keyword>
<dbReference type="Gene3D" id="3.90.190.20">
    <property type="entry name" value="Mur ligase, C-terminal domain"/>
    <property type="match status" value="1"/>
</dbReference>
<evidence type="ECO:0000259" key="12">
    <source>
        <dbReference type="Pfam" id="PF01225"/>
    </source>
</evidence>
<evidence type="ECO:0000259" key="14">
    <source>
        <dbReference type="Pfam" id="PF08245"/>
    </source>
</evidence>
<evidence type="ECO:0000256" key="10">
    <source>
        <dbReference type="HAMAP-Rule" id="MF_02019"/>
    </source>
</evidence>
<reference evidence="15 16" key="1">
    <citation type="submission" date="2018-08" db="EMBL/GenBank/DDBJ databases">
        <title>Genome sequence of Marinobacter flavimaris KCTC 12185.</title>
        <authorList>
            <person name="Chun J."/>
            <person name="Kim B.-Y."/>
            <person name="Choi S.-B."/>
            <person name="Kwak M.-J."/>
        </authorList>
    </citation>
    <scope>NUCLEOTIDE SEQUENCE [LARGE SCALE GENOMIC DNA]</scope>
    <source>
        <strain evidence="15 16">KCTC 12185</strain>
    </source>
</reference>
<dbReference type="InterPro" id="IPR013221">
    <property type="entry name" value="Mur_ligase_cen"/>
</dbReference>
<evidence type="ECO:0000313" key="15">
    <source>
        <dbReference type="EMBL" id="RDU39445.1"/>
    </source>
</evidence>
<accession>A0A3D8GYE1</accession>
<organism evidence="15 16">
    <name type="scientific">Marinobacter flavimaris</name>
    <dbReference type="NCBI Taxonomy" id="262076"/>
    <lineage>
        <taxon>Bacteria</taxon>
        <taxon>Pseudomonadati</taxon>
        <taxon>Pseudomonadota</taxon>
        <taxon>Gammaproteobacteria</taxon>
        <taxon>Pseudomonadales</taxon>
        <taxon>Marinobacteraceae</taxon>
        <taxon>Marinobacter</taxon>
    </lineage>
</organism>
<dbReference type="InterPro" id="IPR004101">
    <property type="entry name" value="Mur_ligase_C"/>
</dbReference>
<dbReference type="EMBL" id="QRDH01000011">
    <property type="protein sequence ID" value="RDU39445.1"/>
    <property type="molecule type" value="Genomic_DNA"/>
</dbReference>
<name>A0A3D8GYE1_9GAMM</name>
<dbReference type="PANTHER" id="PTHR43024">
    <property type="entry name" value="UDP-N-ACETYLMURAMOYL-TRIPEPTIDE--D-ALANYL-D-ALANINE LIGASE"/>
    <property type="match status" value="1"/>
</dbReference>
<dbReference type="Gene3D" id="3.40.1390.10">
    <property type="entry name" value="MurE/MurF, N-terminal domain"/>
    <property type="match status" value="1"/>
</dbReference>
<dbReference type="GO" id="GO:0008766">
    <property type="term" value="F:UDP-N-acetylmuramoylalanyl-D-glutamyl-2,6-diaminopimelate-D-alanyl-D-alanine ligase activity"/>
    <property type="evidence" value="ECO:0007669"/>
    <property type="project" value="RHEA"/>
</dbReference>
<dbReference type="UniPathway" id="UPA00219"/>
<dbReference type="GO" id="GO:0071555">
    <property type="term" value="P:cell wall organization"/>
    <property type="evidence" value="ECO:0007669"/>
    <property type="project" value="UniProtKB-KW"/>
</dbReference>
<dbReference type="InterPro" id="IPR035911">
    <property type="entry name" value="MurE/MurF_N"/>
</dbReference>
<dbReference type="InterPro" id="IPR005863">
    <property type="entry name" value="UDP-N-AcMur_synth"/>
</dbReference>
<dbReference type="InterPro" id="IPR051046">
    <property type="entry name" value="MurCDEF_CellWall_CoF430Synth"/>
</dbReference>
<dbReference type="SUPFAM" id="SSF53623">
    <property type="entry name" value="MurD-like peptide ligases, catalytic domain"/>
    <property type="match status" value="1"/>
</dbReference>
<protein>
    <recommendedName>
        <fullName evidence="10 11">UDP-N-acetylmuramoyl-tripeptide--D-alanyl-D-alanine ligase</fullName>
        <ecNumber evidence="10 11">6.3.2.10</ecNumber>
    </recommendedName>
    <alternativeName>
        <fullName evidence="10">D-alanyl-D-alanine-adding enzyme</fullName>
    </alternativeName>
</protein>
<keyword evidence="2 10" id="KW-0436">Ligase</keyword>
<evidence type="ECO:0000256" key="6">
    <source>
        <dbReference type="ARBA" id="ARBA00022960"/>
    </source>
</evidence>
<dbReference type="NCBIfam" id="TIGR01143">
    <property type="entry name" value="murF"/>
    <property type="match status" value="1"/>
</dbReference>
<proteinExistence type="inferred from homology"/>
<gene>
    <name evidence="10 15" type="primary">murF</name>
    <name evidence="15" type="ORF">DXI23_18630</name>
</gene>
<keyword evidence="9 10" id="KW-0961">Cell wall biogenesis/degradation</keyword>
<keyword evidence="3 10" id="KW-0132">Cell division</keyword>
<dbReference type="GO" id="GO:0008360">
    <property type="term" value="P:regulation of cell shape"/>
    <property type="evidence" value="ECO:0007669"/>
    <property type="project" value="UniProtKB-KW"/>
</dbReference>
<dbReference type="GO" id="GO:0005737">
    <property type="term" value="C:cytoplasm"/>
    <property type="evidence" value="ECO:0007669"/>
    <property type="project" value="UniProtKB-SubCell"/>
</dbReference>
<dbReference type="GO" id="GO:0005524">
    <property type="term" value="F:ATP binding"/>
    <property type="evidence" value="ECO:0007669"/>
    <property type="project" value="UniProtKB-UniRule"/>
</dbReference>
<dbReference type="AlphaFoldDB" id="A0A3D8GYE1"/>
<dbReference type="GO" id="GO:0009252">
    <property type="term" value="P:peptidoglycan biosynthetic process"/>
    <property type="evidence" value="ECO:0007669"/>
    <property type="project" value="UniProtKB-UniRule"/>
</dbReference>
<evidence type="ECO:0000256" key="4">
    <source>
        <dbReference type="ARBA" id="ARBA00022741"/>
    </source>
</evidence>
<dbReference type="Proteomes" id="UP000256431">
    <property type="component" value="Unassembled WGS sequence"/>
</dbReference>
<evidence type="ECO:0000256" key="1">
    <source>
        <dbReference type="ARBA" id="ARBA00022490"/>
    </source>
</evidence>
<feature type="domain" description="Mur ligase N-terminal catalytic" evidence="12">
    <location>
        <begin position="29"/>
        <end position="98"/>
    </location>
</feature>
<evidence type="ECO:0000259" key="13">
    <source>
        <dbReference type="Pfam" id="PF02875"/>
    </source>
</evidence>
<evidence type="ECO:0000256" key="9">
    <source>
        <dbReference type="ARBA" id="ARBA00023316"/>
    </source>
</evidence>
<dbReference type="GO" id="GO:0051301">
    <property type="term" value="P:cell division"/>
    <property type="evidence" value="ECO:0007669"/>
    <property type="project" value="UniProtKB-KW"/>
</dbReference>
<dbReference type="PANTHER" id="PTHR43024:SF1">
    <property type="entry name" value="UDP-N-ACETYLMURAMOYL-TRIPEPTIDE--D-ALANYL-D-ALANINE LIGASE"/>
    <property type="match status" value="1"/>
</dbReference>
<comment type="pathway">
    <text evidence="10 11">Cell wall biogenesis; peptidoglycan biosynthesis.</text>
</comment>
<keyword evidence="8 10" id="KW-0131">Cell cycle</keyword>
<comment type="catalytic activity">
    <reaction evidence="10 11">
        <text>D-alanyl-D-alanine + UDP-N-acetyl-alpha-D-muramoyl-L-alanyl-gamma-D-glutamyl-meso-2,6-diaminopimelate + ATP = UDP-N-acetyl-alpha-D-muramoyl-L-alanyl-gamma-D-glutamyl-meso-2,6-diaminopimeloyl-D-alanyl-D-alanine + ADP + phosphate + H(+)</text>
        <dbReference type="Rhea" id="RHEA:28374"/>
        <dbReference type="ChEBI" id="CHEBI:15378"/>
        <dbReference type="ChEBI" id="CHEBI:30616"/>
        <dbReference type="ChEBI" id="CHEBI:43474"/>
        <dbReference type="ChEBI" id="CHEBI:57822"/>
        <dbReference type="ChEBI" id="CHEBI:61386"/>
        <dbReference type="ChEBI" id="CHEBI:83905"/>
        <dbReference type="ChEBI" id="CHEBI:456216"/>
        <dbReference type="EC" id="6.3.2.10"/>
    </reaction>
</comment>
<dbReference type="InterPro" id="IPR036615">
    <property type="entry name" value="Mur_ligase_C_dom_sf"/>
</dbReference>
<dbReference type="Pfam" id="PF02875">
    <property type="entry name" value="Mur_ligase_C"/>
    <property type="match status" value="1"/>
</dbReference>
<feature type="binding site" evidence="10">
    <location>
        <begin position="112"/>
        <end position="118"/>
    </location>
    <ligand>
        <name>ATP</name>
        <dbReference type="ChEBI" id="CHEBI:30616"/>
    </ligand>
</feature>
<dbReference type="Pfam" id="PF01225">
    <property type="entry name" value="Mur_ligase"/>
    <property type="match status" value="1"/>
</dbReference>
<dbReference type="GO" id="GO:0047480">
    <property type="term" value="F:UDP-N-acetylmuramoyl-tripeptide-D-alanyl-D-alanine ligase activity"/>
    <property type="evidence" value="ECO:0007669"/>
    <property type="project" value="UniProtKB-UniRule"/>
</dbReference>
<keyword evidence="6 10" id="KW-0133">Cell shape</keyword>
<feature type="domain" description="Mur ligase central" evidence="14">
    <location>
        <begin position="110"/>
        <end position="298"/>
    </location>
</feature>
<dbReference type="InterPro" id="IPR036565">
    <property type="entry name" value="Mur-like_cat_sf"/>
</dbReference>
<comment type="subcellular location">
    <subcellularLocation>
        <location evidence="10 11">Cytoplasm</location>
    </subcellularLocation>
</comment>
<dbReference type="EC" id="6.3.2.10" evidence="10 11"/>
<comment type="similarity">
    <text evidence="10">Belongs to the MurCDEF family. MurF subfamily.</text>
</comment>
<comment type="caution">
    <text evidence="15">The sequence shown here is derived from an EMBL/GenBank/DDBJ whole genome shotgun (WGS) entry which is preliminary data.</text>
</comment>
<evidence type="ECO:0000256" key="3">
    <source>
        <dbReference type="ARBA" id="ARBA00022618"/>
    </source>
</evidence>
<feature type="domain" description="Mur ligase C-terminal" evidence="13">
    <location>
        <begin position="321"/>
        <end position="440"/>
    </location>
</feature>
<keyword evidence="16" id="KW-1185">Reference proteome</keyword>
<evidence type="ECO:0000256" key="11">
    <source>
        <dbReference type="RuleBase" id="RU004136"/>
    </source>
</evidence>